<dbReference type="Proteomes" id="UP001320460">
    <property type="component" value="Chromosome"/>
</dbReference>
<sequence>MILPVHGEVIMLESLINIVSSSAGVSAAASHTPQAAVAAVLCAALFGLFS</sequence>
<evidence type="ECO:0000313" key="2">
    <source>
        <dbReference type="Proteomes" id="UP001320460"/>
    </source>
</evidence>
<name>A0ABM7W2P8_9ENTR</name>
<keyword evidence="2" id="KW-1185">Reference proteome</keyword>
<evidence type="ECO:0008006" key="3">
    <source>
        <dbReference type="Google" id="ProtNLM"/>
    </source>
</evidence>
<dbReference type="InterPro" id="IPR047812">
    <property type="entry name" value="YshB"/>
</dbReference>
<dbReference type="NCBIfam" id="NF033841">
    <property type="entry name" value="small_YshB"/>
    <property type="match status" value="1"/>
</dbReference>
<accession>A0ABM7W2P8</accession>
<organism evidence="1 2">
    <name type="scientific">Phytobacter diazotrophicus</name>
    <dbReference type="NCBI Taxonomy" id="395631"/>
    <lineage>
        <taxon>Bacteria</taxon>
        <taxon>Pseudomonadati</taxon>
        <taxon>Pseudomonadota</taxon>
        <taxon>Gammaproteobacteria</taxon>
        <taxon>Enterobacterales</taxon>
        <taxon>Enterobacteriaceae</taxon>
        <taxon>Phytobacter</taxon>
    </lineage>
</organism>
<gene>
    <name evidence="1" type="ORF">PDTA9734_53540</name>
</gene>
<protein>
    <recommendedName>
        <fullName evidence="3">YshB family small membrane protein</fullName>
    </recommendedName>
</protein>
<proteinExistence type="predicted"/>
<dbReference type="EMBL" id="AP025334">
    <property type="protein sequence ID" value="BDD53867.1"/>
    <property type="molecule type" value="Genomic_DNA"/>
</dbReference>
<reference evidence="1 2" key="1">
    <citation type="submission" date="2021-12" db="EMBL/GenBank/DDBJ databases">
        <title>Complete genome sequence of Phytobacter diazotrophicus TA9734.</title>
        <authorList>
            <person name="Kubota H."/>
            <person name="Nakayama Y."/>
            <person name="Ariyoshi T."/>
        </authorList>
    </citation>
    <scope>NUCLEOTIDE SEQUENCE [LARGE SCALE GENOMIC DNA]</scope>
    <source>
        <strain evidence="1 2">TA9734</strain>
    </source>
</reference>
<evidence type="ECO:0000313" key="1">
    <source>
        <dbReference type="EMBL" id="BDD53867.1"/>
    </source>
</evidence>